<gene>
    <name evidence="1" type="ORF">SVUK_LOCUS16503</name>
</gene>
<dbReference type="EMBL" id="UYYB01113254">
    <property type="protein sequence ID" value="VDM81505.1"/>
    <property type="molecule type" value="Genomic_DNA"/>
</dbReference>
<name>A0A3P7LFZ5_STRVU</name>
<protein>
    <submittedName>
        <fullName evidence="1">Uncharacterized protein</fullName>
    </submittedName>
</protein>
<accession>A0A3P7LFZ5</accession>
<evidence type="ECO:0000313" key="1">
    <source>
        <dbReference type="EMBL" id="VDM81505.1"/>
    </source>
</evidence>
<dbReference type="AlphaFoldDB" id="A0A3P7LFZ5"/>
<reference evidence="1 2" key="1">
    <citation type="submission" date="2018-11" db="EMBL/GenBank/DDBJ databases">
        <authorList>
            <consortium name="Pathogen Informatics"/>
        </authorList>
    </citation>
    <scope>NUCLEOTIDE SEQUENCE [LARGE SCALE GENOMIC DNA]</scope>
</reference>
<dbReference type="PROSITE" id="PS51257">
    <property type="entry name" value="PROKAR_LIPOPROTEIN"/>
    <property type="match status" value="1"/>
</dbReference>
<proteinExistence type="predicted"/>
<sequence length="77" mass="8549">MRQLTFTANTWVISACAISITGSSNEEVSSGYKDDESGYIAMVGAWPLRGRFPWVNPMMNPAPGVLFNNFDSNQMNR</sequence>
<keyword evidence="2" id="KW-1185">Reference proteome</keyword>
<evidence type="ECO:0000313" key="2">
    <source>
        <dbReference type="Proteomes" id="UP000270094"/>
    </source>
</evidence>
<organism evidence="1 2">
    <name type="scientific">Strongylus vulgaris</name>
    <name type="common">Blood worm</name>
    <dbReference type="NCBI Taxonomy" id="40348"/>
    <lineage>
        <taxon>Eukaryota</taxon>
        <taxon>Metazoa</taxon>
        <taxon>Ecdysozoa</taxon>
        <taxon>Nematoda</taxon>
        <taxon>Chromadorea</taxon>
        <taxon>Rhabditida</taxon>
        <taxon>Rhabditina</taxon>
        <taxon>Rhabditomorpha</taxon>
        <taxon>Strongyloidea</taxon>
        <taxon>Strongylidae</taxon>
        <taxon>Strongylus</taxon>
    </lineage>
</organism>
<dbReference type="Proteomes" id="UP000270094">
    <property type="component" value="Unassembled WGS sequence"/>
</dbReference>